<dbReference type="EMBL" id="JBHLWP010000010">
    <property type="protein sequence ID" value="MFC0252258.1"/>
    <property type="molecule type" value="Genomic_DNA"/>
</dbReference>
<organism evidence="1 2">
    <name type="scientific">Massilia consociata</name>
    <dbReference type="NCBI Taxonomy" id="760117"/>
    <lineage>
        <taxon>Bacteria</taxon>
        <taxon>Pseudomonadati</taxon>
        <taxon>Pseudomonadota</taxon>
        <taxon>Betaproteobacteria</taxon>
        <taxon>Burkholderiales</taxon>
        <taxon>Oxalobacteraceae</taxon>
        <taxon>Telluria group</taxon>
        <taxon>Massilia</taxon>
    </lineage>
</organism>
<comment type="caution">
    <text evidence="1">The sequence shown here is derived from an EMBL/GenBank/DDBJ whole genome shotgun (WGS) entry which is preliminary data.</text>
</comment>
<evidence type="ECO:0000313" key="2">
    <source>
        <dbReference type="Proteomes" id="UP001589773"/>
    </source>
</evidence>
<reference evidence="1 2" key="1">
    <citation type="submission" date="2024-09" db="EMBL/GenBank/DDBJ databases">
        <authorList>
            <person name="Sun Q."/>
            <person name="Mori K."/>
        </authorList>
    </citation>
    <scope>NUCLEOTIDE SEQUENCE [LARGE SCALE GENOMIC DNA]</scope>
    <source>
        <strain evidence="1 2">CCM 7792</strain>
    </source>
</reference>
<keyword evidence="2" id="KW-1185">Reference proteome</keyword>
<proteinExistence type="predicted"/>
<dbReference type="RefSeq" id="WP_379679024.1">
    <property type="nucleotide sequence ID" value="NZ_JBHLWP010000010.1"/>
</dbReference>
<evidence type="ECO:0000313" key="1">
    <source>
        <dbReference type="EMBL" id="MFC0252258.1"/>
    </source>
</evidence>
<protein>
    <submittedName>
        <fullName evidence="1">Uncharacterized protein</fullName>
    </submittedName>
</protein>
<accession>A0ABV6FFE6</accession>
<sequence length="367" mass="43025">MKKLLQIRINYNGNGRQFYSVFCARLQRHLAERYFYRWTVARGWQNGRHYLLTFDTGAPCYEPGWRDEILAMAADFLASHPSPAYDAGEYVAIQAALSRIEGEQVDTSRVEANNTCTSSEIDTDTWARKFENLEQRWSIFEAEIRLRPWLIQQWCEGDDHERFLYRLLILLGCTLPPGPSDNPDVVEYNGFLSYNANFRFWYYTLEPEQQARVTEQFEARYTQAQVRYLECVGELETELAVPHSSAAQLAGLLVDCYLQFGALAQQELIHQRSPYPKDAVAPRSQLSHFHQRLFYQDDDSLRQLSWEFSGYRWLLNIVYRNLPGLDVSPLSRQYCNFSIDRLQREHLPWMHRIRKAMLSANMAAARM</sequence>
<dbReference type="Proteomes" id="UP001589773">
    <property type="component" value="Unassembled WGS sequence"/>
</dbReference>
<name>A0ABV6FFE6_9BURK</name>
<gene>
    <name evidence="1" type="ORF">ACFFJK_10185</name>
</gene>